<comment type="similarity">
    <text evidence="1">Belongs to the ATP-dependent AMP-binding enzyme family.</text>
</comment>
<accession>A0AB39L3L6</accession>
<dbReference type="InterPro" id="IPR050237">
    <property type="entry name" value="ATP-dep_AMP-bd_enzyme"/>
</dbReference>
<dbReference type="Pfam" id="PF13193">
    <property type="entry name" value="AMP-binding_C"/>
    <property type="match status" value="1"/>
</dbReference>
<evidence type="ECO:0000256" key="1">
    <source>
        <dbReference type="ARBA" id="ARBA00006432"/>
    </source>
</evidence>
<organism evidence="5">
    <name type="scientific">Sinomonas puerhi</name>
    <dbReference type="NCBI Taxonomy" id="3238584"/>
    <lineage>
        <taxon>Bacteria</taxon>
        <taxon>Bacillati</taxon>
        <taxon>Actinomycetota</taxon>
        <taxon>Actinomycetes</taxon>
        <taxon>Micrococcales</taxon>
        <taxon>Micrococcaceae</taxon>
        <taxon>Sinomonas</taxon>
    </lineage>
</organism>
<dbReference type="EMBL" id="CP163302">
    <property type="protein sequence ID" value="XDP45833.1"/>
    <property type="molecule type" value="Genomic_DNA"/>
</dbReference>
<dbReference type="GO" id="GO:0016878">
    <property type="term" value="F:acid-thiol ligase activity"/>
    <property type="evidence" value="ECO:0007669"/>
    <property type="project" value="UniProtKB-ARBA"/>
</dbReference>
<evidence type="ECO:0000256" key="2">
    <source>
        <dbReference type="ARBA" id="ARBA00022598"/>
    </source>
</evidence>
<dbReference type="InterPro" id="IPR042099">
    <property type="entry name" value="ANL_N_sf"/>
</dbReference>
<feature type="domain" description="AMP-binding enzyme C-terminal" evidence="4">
    <location>
        <begin position="424"/>
        <end position="501"/>
    </location>
</feature>
<dbReference type="KEGG" id="spue:AB5L97_02105"/>
<sequence length="516" mass="55558">MRTIGDWIRLNSRRNPAREAFVGVDGRVTFGEAAERAWQLGRGLRKAGVTAGSGVGVLAGNTVFNAEAFLGVAASGGVYIAYNWRWAAAELANGILETGAKVILAEEAHLQLLEEALEILAEKVADDGGTVPSVVRQGAEIDALRIGSGPLEDVVDAEAPLCVIYTGGSTGTPKGVVLSHRSSLANALNEMYDCGVGSRENERGLIVTPLFHSAALLCWLVPHFVAGATSVIAQKFSDETVVDLVGRESITNTFMIPNMMRRLMDQGVLTDPAIRKNLKALYTGAGLLRMPDKQLFAEMLPGTDLFFRYGLTEAGPMVTRLRPADMLDSAVDGSIGTEYLLVEARLQDADGNEVAPGELGEICVKGPSLMSGYYGRPDATAEAMRGGWLHTGDLAVKDERGYFYFRDRLKEMIKTGGENVYSAEIEQVLHLHPAVLEAVVLGVPDPKWDEEVRAVVVLRSGQTAEAAQLSSFLRERLAGYKVPKQMVFLTPDQLPRTAAGKLQKAVLKTQLGWSGS</sequence>
<proteinExistence type="inferred from homology"/>
<evidence type="ECO:0000259" key="3">
    <source>
        <dbReference type="Pfam" id="PF00501"/>
    </source>
</evidence>
<protein>
    <submittedName>
        <fullName evidence="5">Class I adenylate-forming enzyme family protein</fullName>
    </submittedName>
</protein>
<reference evidence="5" key="1">
    <citation type="submission" date="2024-07" db="EMBL/GenBank/DDBJ databases">
        <authorList>
            <person name="fu j."/>
        </authorList>
    </citation>
    <scope>NUCLEOTIDE SEQUENCE</scope>
    <source>
        <strain evidence="5">P10A9</strain>
    </source>
</reference>
<dbReference type="PANTHER" id="PTHR43767">
    <property type="entry name" value="LONG-CHAIN-FATTY-ACID--COA LIGASE"/>
    <property type="match status" value="1"/>
</dbReference>
<evidence type="ECO:0000259" key="4">
    <source>
        <dbReference type="Pfam" id="PF13193"/>
    </source>
</evidence>
<dbReference type="InterPro" id="IPR045851">
    <property type="entry name" value="AMP-bd_C_sf"/>
</dbReference>
<dbReference type="SUPFAM" id="SSF56801">
    <property type="entry name" value="Acetyl-CoA synthetase-like"/>
    <property type="match status" value="1"/>
</dbReference>
<dbReference type="InterPro" id="IPR000873">
    <property type="entry name" value="AMP-dep_synth/lig_dom"/>
</dbReference>
<dbReference type="AlphaFoldDB" id="A0AB39L3L6"/>
<dbReference type="Pfam" id="PF00501">
    <property type="entry name" value="AMP-binding"/>
    <property type="match status" value="1"/>
</dbReference>
<feature type="domain" description="AMP-dependent synthetase/ligase" evidence="3">
    <location>
        <begin position="11"/>
        <end position="374"/>
    </location>
</feature>
<name>A0AB39L3L6_9MICC</name>
<dbReference type="PANTHER" id="PTHR43767:SF1">
    <property type="entry name" value="NONRIBOSOMAL PEPTIDE SYNTHASE PES1 (EUROFUNG)-RELATED"/>
    <property type="match status" value="1"/>
</dbReference>
<dbReference type="InterPro" id="IPR020845">
    <property type="entry name" value="AMP-binding_CS"/>
</dbReference>
<dbReference type="InterPro" id="IPR025110">
    <property type="entry name" value="AMP-bd_C"/>
</dbReference>
<keyword evidence="2" id="KW-0436">Ligase</keyword>
<dbReference type="Gene3D" id="3.30.300.30">
    <property type="match status" value="1"/>
</dbReference>
<dbReference type="PROSITE" id="PS00455">
    <property type="entry name" value="AMP_BINDING"/>
    <property type="match status" value="1"/>
</dbReference>
<dbReference type="FunFam" id="3.30.300.30:FF:000008">
    <property type="entry name" value="2,3-dihydroxybenzoate-AMP ligase"/>
    <property type="match status" value="1"/>
</dbReference>
<dbReference type="RefSeq" id="WP_369046263.1">
    <property type="nucleotide sequence ID" value="NZ_CP163302.1"/>
</dbReference>
<evidence type="ECO:0000313" key="5">
    <source>
        <dbReference type="EMBL" id="XDP45833.1"/>
    </source>
</evidence>
<dbReference type="Gene3D" id="3.40.50.12780">
    <property type="entry name" value="N-terminal domain of ligase-like"/>
    <property type="match status" value="1"/>
</dbReference>
<gene>
    <name evidence="5" type="ORF">AB5L97_02105</name>
</gene>